<comment type="similarity">
    <text evidence="7">Belongs to the chloroperoxidase family.</text>
</comment>
<name>A0A1L7X8F8_9HELO</name>
<sequence length="421" mass="44716">MPQTVGDILSQTDSSSLQADPAAEIRARQSLPSNLPLSSLEGNSGPIPSLNFNPSDQFVDVRPGTTHQFVAPSSTDERGPCPGLNAAANHGFLPRNGIATIAQTITGLGQAYSFGPEFAAALSVIAIALTGDPTSGTWSIGGPYSPLLGLGGLLSNPEGISFSHNEYESDASPARFDAYLNGGDAHSLNLPRFDQLYFSAENYTLDILRDHNKVVHDYSINNNPYYFSAPFAGLVPPIAHHFIINLMSNHSADNIQGYLSRDILKTFFSVSGPDNAHTWTAGHEQIPQNWYKRPSSNPYGAVPAFADVAILATKYPEIVQFGGNTGTVNSFVGVDPGDLSGGVYNAVTLLQGNNLGCFFFQAAQQGIPSALNGIVGNLAPVLALVNQYVSPVLTLLNCPALNTFNQSAFNQFPGYGYHPAP</sequence>
<keyword evidence="11" id="KW-1185">Reference proteome</keyword>
<feature type="compositionally biased region" description="Polar residues" evidence="8">
    <location>
        <begin position="1"/>
        <end position="18"/>
    </location>
</feature>
<feature type="compositionally biased region" description="Low complexity" evidence="8">
    <location>
        <begin position="30"/>
        <end position="46"/>
    </location>
</feature>
<keyword evidence="6" id="KW-0408">Iron</keyword>
<evidence type="ECO:0000313" key="11">
    <source>
        <dbReference type="Proteomes" id="UP000184330"/>
    </source>
</evidence>
<dbReference type="EMBL" id="FJOG01000018">
    <property type="protein sequence ID" value="CZR61315.1"/>
    <property type="molecule type" value="Genomic_DNA"/>
</dbReference>
<dbReference type="SUPFAM" id="SSF47571">
    <property type="entry name" value="Cloroperoxidase"/>
    <property type="match status" value="1"/>
</dbReference>
<evidence type="ECO:0000256" key="4">
    <source>
        <dbReference type="ARBA" id="ARBA00022723"/>
    </source>
</evidence>
<evidence type="ECO:0000256" key="1">
    <source>
        <dbReference type="ARBA" id="ARBA00001970"/>
    </source>
</evidence>
<dbReference type="InterPro" id="IPR036851">
    <property type="entry name" value="Chloroperoxidase-like_sf"/>
</dbReference>
<evidence type="ECO:0000256" key="7">
    <source>
        <dbReference type="ARBA" id="ARBA00025795"/>
    </source>
</evidence>
<keyword evidence="5" id="KW-0560">Oxidoreductase</keyword>
<dbReference type="InterPro" id="IPR000028">
    <property type="entry name" value="Chloroperoxidase"/>
</dbReference>
<dbReference type="Proteomes" id="UP000184330">
    <property type="component" value="Unassembled WGS sequence"/>
</dbReference>
<reference evidence="10 11" key="1">
    <citation type="submission" date="2016-03" db="EMBL/GenBank/DDBJ databases">
        <authorList>
            <person name="Ploux O."/>
        </authorList>
    </citation>
    <scope>NUCLEOTIDE SEQUENCE [LARGE SCALE GENOMIC DNA]</scope>
    <source>
        <strain evidence="10 11">UAMH 11012</strain>
    </source>
</reference>
<evidence type="ECO:0000256" key="3">
    <source>
        <dbReference type="ARBA" id="ARBA00022617"/>
    </source>
</evidence>
<evidence type="ECO:0000256" key="6">
    <source>
        <dbReference type="ARBA" id="ARBA00023004"/>
    </source>
</evidence>
<evidence type="ECO:0000256" key="2">
    <source>
        <dbReference type="ARBA" id="ARBA00022559"/>
    </source>
</evidence>
<accession>A0A1L7X8F8</accession>
<dbReference type="PANTHER" id="PTHR33577">
    <property type="entry name" value="STERIGMATOCYSTIN BIOSYNTHESIS PEROXIDASE STCC-RELATED"/>
    <property type="match status" value="1"/>
</dbReference>
<dbReference type="GO" id="GO:0004601">
    <property type="term" value="F:peroxidase activity"/>
    <property type="evidence" value="ECO:0007669"/>
    <property type="project" value="UniProtKB-KW"/>
</dbReference>
<evidence type="ECO:0000313" key="10">
    <source>
        <dbReference type="EMBL" id="CZR61315.1"/>
    </source>
</evidence>
<dbReference type="AlphaFoldDB" id="A0A1L7X8F8"/>
<comment type="cofactor">
    <cofactor evidence="1">
        <name>heme b</name>
        <dbReference type="ChEBI" id="CHEBI:60344"/>
    </cofactor>
</comment>
<gene>
    <name evidence="10" type="ORF">PAC_11211</name>
</gene>
<keyword evidence="4" id="KW-0479">Metal-binding</keyword>
<dbReference type="Pfam" id="PF01328">
    <property type="entry name" value="Peroxidase_2"/>
    <property type="match status" value="1"/>
</dbReference>
<evidence type="ECO:0000256" key="8">
    <source>
        <dbReference type="SAM" id="MobiDB-lite"/>
    </source>
</evidence>
<keyword evidence="2" id="KW-0575">Peroxidase</keyword>
<organism evidence="10 11">
    <name type="scientific">Phialocephala subalpina</name>
    <dbReference type="NCBI Taxonomy" id="576137"/>
    <lineage>
        <taxon>Eukaryota</taxon>
        <taxon>Fungi</taxon>
        <taxon>Dikarya</taxon>
        <taxon>Ascomycota</taxon>
        <taxon>Pezizomycotina</taxon>
        <taxon>Leotiomycetes</taxon>
        <taxon>Helotiales</taxon>
        <taxon>Mollisiaceae</taxon>
        <taxon>Phialocephala</taxon>
        <taxon>Phialocephala fortinii species complex</taxon>
    </lineage>
</organism>
<dbReference type="PANTHER" id="PTHR33577:SF1">
    <property type="entry name" value="HEME HALOPEROXIDASE FAMILY PROFILE DOMAIN-CONTAINING PROTEIN"/>
    <property type="match status" value="1"/>
</dbReference>
<dbReference type="Gene3D" id="1.10.489.10">
    <property type="entry name" value="Chloroperoxidase-like"/>
    <property type="match status" value="1"/>
</dbReference>
<protein>
    <recommendedName>
        <fullName evidence="9">Heme haloperoxidase family profile domain-containing protein</fullName>
    </recommendedName>
</protein>
<dbReference type="PROSITE" id="PS51405">
    <property type="entry name" value="HEME_HALOPEROXIDASE"/>
    <property type="match status" value="1"/>
</dbReference>
<keyword evidence="3" id="KW-0349">Heme</keyword>
<evidence type="ECO:0000256" key="5">
    <source>
        <dbReference type="ARBA" id="ARBA00023002"/>
    </source>
</evidence>
<feature type="region of interest" description="Disordered" evidence="8">
    <location>
        <begin position="1"/>
        <end position="53"/>
    </location>
</feature>
<feature type="domain" description="Heme haloperoxidase family profile" evidence="9">
    <location>
        <begin position="65"/>
        <end position="307"/>
    </location>
</feature>
<proteinExistence type="inferred from homology"/>
<dbReference type="OrthoDB" id="407298at2759"/>
<evidence type="ECO:0000259" key="9">
    <source>
        <dbReference type="PROSITE" id="PS51405"/>
    </source>
</evidence>
<dbReference type="GO" id="GO:0046872">
    <property type="term" value="F:metal ion binding"/>
    <property type="evidence" value="ECO:0007669"/>
    <property type="project" value="UniProtKB-KW"/>
</dbReference>